<reference evidence="3" key="1">
    <citation type="journal article" date="2013" name="Proc. Natl. Acad. Sci. U.S.A.">
        <title>Genome structure and metabolic features in the red seaweed Chondrus crispus shed light on evolution of the Archaeplastida.</title>
        <authorList>
            <person name="Collen J."/>
            <person name="Porcel B."/>
            <person name="Carre W."/>
            <person name="Ball S.G."/>
            <person name="Chaparro C."/>
            <person name="Tonon T."/>
            <person name="Barbeyron T."/>
            <person name="Michel G."/>
            <person name="Noel B."/>
            <person name="Valentin K."/>
            <person name="Elias M."/>
            <person name="Artiguenave F."/>
            <person name="Arun A."/>
            <person name="Aury J.M."/>
            <person name="Barbosa-Neto J.F."/>
            <person name="Bothwell J.H."/>
            <person name="Bouget F.Y."/>
            <person name="Brillet L."/>
            <person name="Cabello-Hurtado F."/>
            <person name="Capella-Gutierrez S."/>
            <person name="Charrier B."/>
            <person name="Cladiere L."/>
            <person name="Cock J.M."/>
            <person name="Coelho S.M."/>
            <person name="Colleoni C."/>
            <person name="Czjzek M."/>
            <person name="Da Silva C."/>
            <person name="Delage L."/>
            <person name="Denoeud F."/>
            <person name="Deschamps P."/>
            <person name="Dittami S.M."/>
            <person name="Gabaldon T."/>
            <person name="Gachon C.M."/>
            <person name="Groisillier A."/>
            <person name="Herve C."/>
            <person name="Jabbari K."/>
            <person name="Katinka M."/>
            <person name="Kloareg B."/>
            <person name="Kowalczyk N."/>
            <person name="Labadie K."/>
            <person name="Leblanc C."/>
            <person name="Lopez P.J."/>
            <person name="McLachlan D.H."/>
            <person name="Meslet-Cladiere L."/>
            <person name="Moustafa A."/>
            <person name="Nehr Z."/>
            <person name="Nyvall Collen P."/>
            <person name="Panaud O."/>
            <person name="Partensky F."/>
            <person name="Poulain J."/>
            <person name="Rensing S.A."/>
            <person name="Rousvoal S."/>
            <person name="Samson G."/>
            <person name="Symeonidi A."/>
            <person name="Weissenbach J."/>
            <person name="Zambounis A."/>
            <person name="Wincker P."/>
            <person name="Boyen C."/>
        </authorList>
    </citation>
    <scope>NUCLEOTIDE SEQUENCE [LARGE SCALE GENOMIC DNA]</scope>
    <source>
        <strain evidence="3">cv. Stackhouse</strain>
    </source>
</reference>
<feature type="compositionally biased region" description="Polar residues" evidence="1">
    <location>
        <begin position="11"/>
        <end position="27"/>
    </location>
</feature>
<dbReference type="AlphaFoldDB" id="R7QHK6"/>
<dbReference type="EMBL" id="HG001822">
    <property type="protein sequence ID" value="CDF37258.1"/>
    <property type="molecule type" value="Genomic_DNA"/>
</dbReference>
<dbReference type="RefSeq" id="XP_005717077.1">
    <property type="nucleotide sequence ID" value="XM_005717020.1"/>
</dbReference>
<evidence type="ECO:0000313" key="2">
    <source>
        <dbReference type="EMBL" id="CDF37258.1"/>
    </source>
</evidence>
<protein>
    <submittedName>
        <fullName evidence="2">Uncharacterized protein</fullName>
    </submittedName>
</protein>
<dbReference type="Proteomes" id="UP000012073">
    <property type="component" value="Unassembled WGS sequence"/>
</dbReference>
<dbReference type="KEGG" id="ccp:CHC_T00005377001"/>
<dbReference type="GeneID" id="17324790"/>
<dbReference type="Gramene" id="CDF37258">
    <property type="protein sequence ID" value="CDF37258"/>
    <property type="gene ID" value="CHC_T00005377001"/>
</dbReference>
<name>R7QHK6_CHOCR</name>
<evidence type="ECO:0000313" key="3">
    <source>
        <dbReference type="Proteomes" id="UP000012073"/>
    </source>
</evidence>
<feature type="region of interest" description="Disordered" evidence="1">
    <location>
        <begin position="1"/>
        <end position="27"/>
    </location>
</feature>
<accession>R7QHK6</accession>
<proteinExistence type="predicted"/>
<keyword evidence="3" id="KW-1185">Reference proteome</keyword>
<dbReference type="OrthoDB" id="10381891at2759"/>
<dbReference type="Pfam" id="PF10698">
    <property type="entry name" value="DUF2505"/>
    <property type="match status" value="1"/>
</dbReference>
<organism evidence="2 3">
    <name type="scientific">Chondrus crispus</name>
    <name type="common">Carrageen Irish moss</name>
    <name type="synonym">Polymorpha crispa</name>
    <dbReference type="NCBI Taxonomy" id="2769"/>
    <lineage>
        <taxon>Eukaryota</taxon>
        <taxon>Rhodophyta</taxon>
        <taxon>Florideophyceae</taxon>
        <taxon>Rhodymeniophycidae</taxon>
        <taxon>Gigartinales</taxon>
        <taxon>Gigartinaceae</taxon>
        <taxon>Chondrus</taxon>
    </lineage>
</organism>
<gene>
    <name evidence="2" type="ORF">CHC_T00005377001</name>
</gene>
<evidence type="ECO:0000256" key="1">
    <source>
        <dbReference type="SAM" id="MobiDB-lite"/>
    </source>
</evidence>
<sequence>MCRRTREHSNISKPPVNTTAPTVPLGTSQNLTLTCPALFTTRHTSSPQLWPLPSPAQSPQSPTLLLHPTVLPCLRTRAMPSPFHVEVSLPIPADLFWSLRASRQFTSYLVTAGALNRLESSQPRLVAGDPSRYTRVQTYVPATMEIPDIIKPIIDESYIEVCDTQTWDVVAGDELRQSFNIRTSIMADLVKTSGFLFIKAPQPLNTSAEQAHDTCHHVISGECCVSIPILGWYAEQAIISNIKNFYKDYPTFVQGFADMVMRRWGDNNSLTLRDAIERMLVEEKVVE</sequence>
<dbReference type="InterPro" id="IPR019639">
    <property type="entry name" value="DUF2505"/>
</dbReference>